<feature type="transmembrane region" description="Helical" evidence="7">
    <location>
        <begin position="366"/>
        <end position="383"/>
    </location>
</feature>
<proteinExistence type="predicted"/>
<feature type="transmembrane region" description="Helical" evidence="7">
    <location>
        <begin position="209"/>
        <end position="231"/>
    </location>
</feature>
<evidence type="ECO:0000256" key="3">
    <source>
        <dbReference type="ARBA" id="ARBA00022692"/>
    </source>
</evidence>
<evidence type="ECO:0000313" key="10">
    <source>
        <dbReference type="Proteomes" id="UP001498476"/>
    </source>
</evidence>
<evidence type="ECO:0000256" key="1">
    <source>
        <dbReference type="ARBA" id="ARBA00004141"/>
    </source>
</evidence>
<dbReference type="InterPro" id="IPR036259">
    <property type="entry name" value="MFS_trans_sf"/>
</dbReference>
<dbReference type="Pfam" id="PF07690">
    <property type="entry name" value="MFS_1"/>
    <property type="match status" value="1"/>
</dbReference>
<gene>
    <name evidence="9" type="ORF">QQX98_010731</name>
</gene>
<keyword evidence="4 7" id="KW-1133">Transmembrane helix</keyword>
<keyword evidence="3 7" id="KW-0812">Transmembrane</keyword>
<dbReference type="EMBL" id="JAZAVJ010000243">
    <property type="protein sequence ID" value="KAK7403501.1"/>
    <property type="molecule type" value="Genomic_DNA"/>
</dbReference>
<dbReference type="PANTHER" id="PTHR43791:SF57">
    <property type="entry name" value="MAJOR FACILITATOR SUPERFAMILY (MFS) PROFILE DOMAIN-CONTAINING PROTEIN"/>
    <property type="match status" value="1"/>
</dbReference>
<keyword evidence="5 7" id="KW-0472">Membrane</keyword>
<name>A0ABR1GNP1_9HYPO</name>
<keyword evidence="2" id="KW-0813">Transport</keyword>
<feature type="transmembrane region" description="Helical" evidence="7">
    <location>
        <begin position="116"/>
        <end position="135"/>
    </location>
</feature>
<feature type="transmembrane region" description="Helical" evidence="7">
    <location>
        <begin position="404"/>
        <end position="422"/>
    </location>
</feature>
<feature type="transmembrane region" description="Helical" evidence="7">
    <location>
        <begin position="342"/>
        <end position="360"/>
    </location>
</feature>
<dbReference type="PANTHER" id="PTHR43791">
    <property type="entry name" value="PERMEASE-RELATED"/>
    <property type="match status" value="1"/>
</dbReference>
<evidence type="ECO:0000256" key="6">
    <source>
        <dbReference type="ARBA" id="ARBA00023180"/>
    </source>
</evidence>
<accession>A0ABR1GNP1</accession>
<dbReference type="PROSITE" id="PS50850">
    <property type="entry name" value="MFS"/>
    <property type="match status" value="1"/>
</dbReference>
<feature type="transmembrane region" description="Helical" evidence="7">
    <location>
        <begin position="47"/>
        <end position="67"/>
    </location>
</feature>
<dbReference type="Proteomes" id="UP001498476">
    <property type="component" value="Unassembled WGS sequence"/>
</dbReference>
<dbReference type="InterPro" id="IPR020846">
    <property type="entry name" value="MFS_dom"/>
</dbReference>
<feature type="transmembrane region" description="Helical" evidence="7">
    <location>
        <begin position="176"/>
        <end position="197"/>
    </location>
</feature>
<reference evidence="9 10" key="1">
    <citation type="journal article" date="2025" name="Microbiol. Resour. Announc.">
        <title>Draft genome sequences for Neonectria magnoliae and Neonectria punicea, canker pathogens of Liriodendron tulipifera and Acer saccharum in West Virginia.</title>
        <authorList>
            <person name="Petronek H.M."/>
            <person name="Kasson M.T."/>
            <person name="Metheny A.M."/>
            <person name="Stauder C.M."/>
            <person name="Lovett B."/>
            <person name="Lynch S.C."/>
            <person name="Garnas J.R."/>
            <person name="Kasson L.R."/>
            <person name="Stajich J.E."/>
        </authorList>
    </citation>
    <scope>NUCLEOTIDE SEQUENCE [LARGE SCALE GENOMIC DNA]</scope>
    <source>
        <strain evidence="9 10">NRRL 64653</strain>
    </source>
</reference>
<keyword evidence="6" id="KW-0325">Glycoprotein</keyword>
<evidence type="ECO:0000256" key="7">
    <source>
        <dbReference type="SAM" id="Phobius"/>
    </source>
</evidence>
<comment type="subcellular location">
    <subcellularLocation>
        <location evidence="1">Membrane</location>
        <topology evidence="1">Multi-pass membrane protein</topology>
    </subcellularLocation>
</comment>
<feature type="transmembrane region" description="Helical" evidence="7">
    <location>
        <begin position="434"/>
        <end position="455"/>
    </location>
</feature>
<evidence type="ECO:0000259" key="8">
    <source>
        <dbReference type="PROSITE" id="PS50850"/>
    </source>
</evidence>
<keyword evidence="10" id="KW-1185">Reference proteome</keyword>
<feature type="transmembrane region" description="Helical" evidence="7">
    <location>
        <begin position="278"/>
        <end position="303"/>
    </location>
</feature>
<protein>
    <recommendedName>
        <fullName evidence="8">Major facilitator superfamily (MFS) profile domain-containing protein</fullName>
    </recommendedName>
</protein>
<evidence type="ECO:0000256" key="4">
    <source>
        <dbReference type="ARBA" id="ARBA00022989"/>
    </source>
</evidence>
<feature type="transmembrane region" description="Helical" evidence="7">
    <location>
        <begin position="315"/>
        <end position="335"/>
    </location>
</feature>
<dbReference type="Gene3D" id="1.20.1250.20">
    <property type="entry name" value="MFS general substrate transporter like domains"/>
    <property type="match status" value="2"/>
</dbReference>
<evidence type="ECO:0000256" key="2">
    <source>
        <dbReference type="ARBA" id="ARBA00022448"/>
    </source>
</evidence>
<organism evidence="9 10">
    <name type="scientific">Neonectria punicea</name>
    <dbReference type="NCBI Taxonomy" id="979145"/>
    <lineage>
        <taxon>Eukaryota</taxon>
        <taxon>Fungi</taxon>
        <taxon>Dikarya</taxon>
        <taxon>Ascomycota</taxon>
        <taxon>Pezizomycotina</taxon>
        <taxon>Sordariomycetes</taxon>
        <taxon>Hypocreomycetidae</taxon>
        <taxon>Hypocreales</taxon>
        <taxon>Nectriaceae</taxon>
        <taxon>Neonectria</taxon>
    </lineage>
</organism>
<dbReference type="SUPFAM" id="SSF103473">
    <property type="entry name" value="MFS general substrate transporter"/>
    <property type="match status" value="1"/>
</dbReference>
<sequence>MGVVNSESLEVASAENGVMKPGTEHAEGTLREFSPNETKRLLRKIDWTLLPLLSLLYLLSFLDRSNIGNARLVGLEEDLNMTGRWDYSVAVSVFFPFYVASEIPSNLAMKRFRPSIWIPSIMLVWGTVMTLMGTVNNYPGLLTSRMALGLAEGGLFPGVTYYITLWYKRHECGTRIAIFFSAATAAGAFGGLLARGIMEMAGVGGLSGWAWIFILEGILTVLVAVFAFFALHDYPDTAKFLTPDERQEVVRRLREDSSVLSNDLRGKFVKDALKDWKIWVQMVITIGVFLPVYSVSIFLPSIIRSMGHTAELAQLMSVPPYVTACLATVLGGFAADKQRKRGVYVISFCCVALVGFVILISVENNSAKYFACFLVLLGIFAYVPQGTSWNGNNIGGSTKRGVGLAMQIGFGNLGGAVAGFIYRQEDAPHYRAGHGTLIATLCMSCGLAIFMTWYLRKENARRDREYKAPSEYTLAEMELEADKGDDATFFRYTI</sequence>
<feature type="transmembrane region" description="Helical" evidence="7">
    <location>
        <begin position="147"/>
        <end position="164"/>
    </location>
</feature>
<evidence type="ECO:0000313" key="9">
    <source>
        <dbReference type="EMBL" id="KAK7403501.1"/>
    </source>
</evidence>
<dbReference type="InterPro" id="IPR011701">
    <property type="entry name" value="MFS"/>
</dbReference>
<comment type="caution">
    <text evidence="9">The sequence shown here is derived from an EMBL/GenBank/DDBJ whole genome shotgun (WGS) entry which is preliminary data.</text>
</comment>
<evidence type="ECO:0000256" key="5">
    <source>
        <dbReference type="ARBA" id="ARBA00023136"/>
    </source>
</evidence>
<feature type="domain" description="Major facilitator superfamily (MFS) profile" evidence="8">
    <location>
        <begin position="49"/>
        <end position="460"/>
    </location>
</feature>